<evidence type="ECO:0000256" key="9">
    <source>
        <dbReference type="SAM" id="Phobius"/>
    </source>
</evidence>
<dbReference type="Pfam" id="PF12796">
    <property type="entry name" value="Ank_2"/>
    <property type="match status" value="4"/>
</dbReference>
<keyword evidence="11" id="KW-1185">Reference proteome</keyword>
<dbReference type="PANTHER" id="PTHR24198:SF165">
    <property type="entry name" value="ANKYRIN REPEAT-CONTAINING PROTEIN-RELATED"/>
    <property type="match status" value="1"/>
</dbReference>
<dbReference type="PANTHER" id="PTHR24198">
    <property type="entry name" value="ANKYRIN REPEAT AND PROTEIN KINASE DOMAIN-CONTAINING PROTEIN"/>
    <property type="match status" value="1"/>
</dbReference>
<dbReference type="InParanoid" id="A0A2J6TB85"/>
<feature type="repeat" description="ANK" evidence="7">
    <location>
        <begin position="466"/>
        <end position="498"/>
    </location>
</feature>
<dbReference type="InterPro" id="IPR002110">
    <property type="entry name" value="Ankyrin_rpt"/>
</dbReference>
<sequence length="1340" mass="151006">MAPSEYYTSETDNSWFQLNFYLIDVLNGDFAPEDRSALVLLGIRAFDRATHRLGKPSKLKFEISFTCEQTQGTDGEQNEFKILERGLFSLDMLSHTYRPIPTADPTYTTLKISDIPESPSRVSLVVDEFPVQGEILLRIAVSIQQRPEDDIADKLGFYPASFSYSIEDLSSDVLPASIEFGGSVGWTIPEFTPGAELRGAALRWAAAHGWVEYLNLYLKRGGTAFDLEDNDGRTPLSLAAANGCDKVVEWLLEKGEDASTHKVDHMGRSALSWSVGNGQVETMKVLLAKGKEHLSQGDNDGRTPLSWAAENGHDKIVELLLNGDYKVDADQADKNDRTPLFWAAKSGRHRAVLSLLRFGNRFASGHSEARQQPVDFDHMDNEGRTPLSWAAQNEHGEVIRILTKEGLQRHPELNTGTPESPSWATSYLHEAAKVGSIQLTKLLIEGKIKVDNLLSGESTSKSTSNNTRTPLCTAAENGHVQIVELLVNNQADRNFRTPEEGVTPILFAVRKNRERVVEILAQAGCDISLKSNNNESPKDVAIKMNYGSILKILAKRDEDGPLAETWEALNHDIDKVINATIVDFFTESDIQPYVRERSVNALLENPRLPHEKNNASPSYRWIHLPANNMKWVEILISKLYENPTLAYHILSSERWVRRQHRGASGVDHARFMRPLCQSFSSVSGSRTVSRTRNIPQPDRTDLGMNFMLFMPYLHWDLEEQQKKRRATIEELRNRKRPVNTQNSPNAVAQDGDDDRHQKLLRAYLRDKNDLPHQLHVRRTLDQYYYHAMEDTAVRDGDQVISRYQAKKGIEPKVLTMVDQLWLWVLDGTDGRLKTVVTCFPSRMLPPEMVGSDSTKDPDPKEFTDVLGHIKSHFLAEPLSVKTAYDLASVITSKCSRAYLDNGSMEENLRFSEVYETAISDLMSKGMLLFDKFTTLTKALDNVEYTSEIIKTVTDPSVDADSVIELCEKYHDNSFRESDLDVLKLLNALQGTEKKKRALDLLKKIGRIQILDITEEIEKLREVKDIQDELSIMSMLYEDQKKVLVTMDSIIRSNLAMYSRSQVALQERENLEVERPGEKTLTNALRMEVVDDGEYRATQAGEGSPQPEKINLKSKDRPVEVTQDHDHKKIFRELKAGSDESNKSKRFSKNQLTDSMFETGVPSKQPSLALAAVQVSIDEIDRMSQRARQANQALDFLVDLKQKQSNVLDARSARIQAEESLKMTKENERQGKTLMVFTVVTIIFLPLSFLAAFFAINITQFHRDAAGTLGLGYVSEIMFPISGTITAVLIYVAFKVEDLLGGWRWTNMQLQAALKNSGTGLKKLPLTDVEEGPTPTNLRKS</sequence>
<evidence type="ECO:0000256" key="4">
    <source>
        <dbReference type="ARBA" id="ARBA00022989"/>
    </source>
</evidence>
<evidence type="ECO:0000256" key="1">
    <source>
        <dbReference type="ARBA" id="ARBA00004141"/>
    </source>
</evidence>
<evidence type="ECO:0000256" key="2">
    <source>
        <dbReference type="ARBA" id="ARBA00022692"/>
    </source>
</evidence>
<dbReference type="SMART" id="SM00248">
    <property type="entry name" value="ANK"/>
    <property type="match status" value="8"/>
</dbReference>
<gene>
    <name evidence="10" type="ORF">K444DRAFT_588846</name>
</gene>
<feature type="transmembrane region" description="Helical" evidence="9">
    <location>
        <begin position="1233"/>
        <end position="1257"/>
    </location>
</feature>
<feature type="repeat" description="ANK" evidence="7">
    <location>
        <begin position="382"/>
        <end position="406"/>
    </location>
</feature>
<reference evidence="10 11" key="1">
    <citation type="submission" date="2016-04" db="EMBL/GenBank/DDBJ databases">
        <title>A degradative enzymes factory behind the ericoid mycorrhizal symbiosis.</title>
        <authorList>
            <consortium name="DOE Joint Genome Institute"/>
            <person name="Martino E."/>
            <person name="Morin E."/>
            <person name="Grelet G."/>
            <person name="Kuo A."/>
            <person name="Kohler A."/>
            <person name="Daghino S."/>
            <person name="Barry K."/>
            <person name="Choi C."/>
            <person name="Cichocki N."/>
            <person name="Clum A."/>
            <person name="Copeland A."/>
            <person name="Hainaut M."/>
            <person name="Haridas S."/>
            <person name="Labutti K."/>
            <person name="Lindquist E."/>
            <person name="Lipzen A."/>
            <person name="Khouja H.-R."/>
            <person name="Murat C."/>
            <person name="Ohm R."/>
            <person name="Olson A."/>
            <person name="Spatafora J."/>
            <person name="Veneault-Fourrey C."/>
            <person name="Henrissat B."/>
            <person name="Grigoriev I."/>
            <person name="Martin F."/>
            <person name="Perotto S."/>
        </authorList>
    </citation>
    <scope>NUCLEOTIDE SEQUENCE [LARGE SCALE GENOMIC DNA]</scope>
    <source>
        <strain evidence="10 11">E</strain>
    </source>
</reference>
<keyword evidence="5 7" id="KW-0040">ANK repeat</keyword>
<feature type="compositionally biased region" description="Basic and acidic residues" evidence="8">
    <location>
        <begin position="1109"/>
        <end position="1123"/>
    </location>
</feature>
<dbReference type="Proteomes" id="UP000235371">
    <property type="component" value="Unassembled WGS sequence"/>
</dbReference>
<dbReference type="InterPro" id="IPR045863">
    <property type="entry name" value="CorA_TM1_TM2"/>
</dbReference>
<keyword evidence="6 9" id="KW-0472">Membrane</keyword>
<accession>A0A2J6TB85</accession>
<organism evidence="10 11">
    <name type="scientific">Hyaloscypha bicolor E</name>
    <dbReference type="NCBI Taxonomy" id="1095630"/>
    <lineage>
        <taxon>Eukaryota</taxon>
        <taxon>Fungi</taxon>
        <taxon>Dikarya</taxon>
        <taxon>Ascomycota</taxon>
        <taxon>Pezizomycotina</taxon>
        <taxon>Leotiomycetes</taxon>
        <taxon>Helotiales</taxon>
        <taxon>Hyaloscyphaceae</taxon>
        <taxon>Hyaloscypha</taxon>
        <taxon>Hyaloscypha bicolor</taxon>
    </lineage>
</organism>
<dbReference type="GO" id="GO:0046873">
    <property type="term" value="F:metal ion transmembrane transporter activity"/>
    <property type="evidence" value="ECO:0007669"/>
    <property type="project" value="InterPro"/>
</dbReference>
<evidence type="ECO:0000256" key="6">
    <source>
        <dbReference type="ARBA" id="ARBA00023136"/>
    </source>
</evidence>
<evidence type="ECO:0000256" key="7">
    <source>
        <dbReference type="PROSITE-ProRule" id="PRU00023"/>
    </source>
</evidence>
<keyword evidence="2 9" id="KW-0812">Transmembrane</keyword>
<protein>
    <submittedName>
        <fullName evidence="10">Uncharacterized protein</fullName>
    </submittedName>
</protein>
<dbReference type="SUPFAM" id="SSF144083">
    <property type="entry name" value="Magnesium transport protein CorA, transmembrane region"/>
    <property type="match status" value="1"/>
</dbReference>
<dbReference type="PROSITE" id="PS50088">
    <property type="entry name" value="ANK_REPEAT"/>
    <property type="match status" value="5"/>
</dbReference>
<evidence type="ECO:0000256" key="3">
    <source>
        <dbReference type="ARBA" id="ARBA00022737"/>
    </source>
</evidence>
<feature type="repeat" description="ANK" evidence="7">
    <location>
        <begin position="500"/>
        <end position="532"/>
    </location>
</feature>
<feature type="repeat" description="ANK" evidence="7">
    <location>
        <begin position="231"/>
        <end position="263"/>
    </location>
</feature>
<feature type="repeat" description="ANK" evidence="7">
    <location>
        <begin position="300"/>
        <end position="332"/>
    </location>
</feature>
<evidence type="ECO:0000313" key="10">
    <source>
        <dbReference type="EMBL" id="PMD60285.1"/>
    </source>
</evidence>
<keyword evidence="4 9" id="KW-1133">Transmembrane helix</keyword>
<keyword evidence="3" id="KW-0677">Repeat</keyword>
<dbReference type="Pfam" id="PF01544">
    <property type="entry name" value="CorA"/>
    <property type="match status" value="1"/>
</dbReference>
<dbReference type="GO" id="GO:0016020">
    <property type="term" value="C:membrane"/>
    <property type="evidence" value="ECO:0007669"/>
    <property type="project" value="UniProtKB-SubCell"/>
</dbReference>
<dbReference type="RefSeq" id="XP_024737189.1">
    <property type="nucleotide sequence ID" value="XM_024878077.1"/>
</dbReference>
<proteinExistence type="predicted"/>
<evidence type="ECO:0000256" key="8">
    <source>
        <dbReference type="SAM" id="MobiDB-lite"/>
    </source>
</evidence>
<dbReference type="SUPFAM" id="SSF48403">
    <property type="entry name" value="Ankyrin repeat"/>
    <property type="match status" value="1"/>
</dbReference>
<dbReference type="EMBL" id="KZ613790">
    <property type="protein sequence ID" value="PMD60285.1"/>
    <property type="molecule type" value="Genomic_DNA"/>
</dbReference>
<dbReference type="Gene3D" id="1.20.58.340">
    <property type="entry name" value="Magnesium transport protein CorA, transmembrane region"/>
    <property type="match status" value="1"/>
</dbReference>
<name>A0A2J6TB85_9HELO</name>
<evidence type="ECO:0000256" key="5">
    <source>
        <dbReference type="ARBA" id="ARBA00023043"/>
    </source>
</evidence>
<dbReference type="Gene3D" id="1.25.40.20">
    <property type="entry name" value="Ankyrin repeat-containing domain"/>
    <property type="match status" value="1"/>
</dbReference>
<dbReference type="STRING" id="1095630.A0A2J6TB85"/>
<dbReference type="PROSITE" id="PS50297">
    <property type="entry name" value="ANK_REP_REGION"/>
    <property type="match status" value="5"/>
</dbReference>
<dbReference type="InterPro" id="IPR036770">
    <property type="entry name" value="Ankyrin_rpt-contain_sf"/>
</dbReference>
<evidence type="ECO:0000313" key="11">
    <source>
        <dbReference type="Proteomes" id="UP000235371"/>
    </source>
</evidence>
<comment type="subcellular location">
    <subcellularLocation>
        <location evidence="1">Membrane</location>
        <topology evidence="1">Multi-pass membrane protein</topology>
    </subcellularLocation>
</comment>
<dbReference type="InterPro" id="IPR002523">
    <property type="entry name" value="MgTranspt_CorA/ZnTranspt_ZntB"/>
</dbReference>
<feature type="region of interest" description="Disordered" evidence="8">
    <location>
        <begin position="1096"/>
        <end position="1123"/>
    </location>
</feature>
<feature type="transmembrane region" description="Helical" evidence="9">
    <location>
        <begin position="1269"/>
        <end position="1293"/>
    </location>
</feature>
<dbReference type="GeneID" id="36586154"/>
<dbReference type="OrthoDB" id="341259at2759"/>
<feature type="region of interest" description="Disordered" evidence="8">
    <location>
        <begin position="730"/>
        <end position="754"/>
    </location>
</feature>